<feature type="transmembrane region" description="Helical" evidence="1">
    <location>
        <begin position="12"/>
        <end position="30"/>
    </location>
</feature>
<dbReference type="Proteomes" id="UP000254051">
    <property type="component" value="Unassembled WGS sequence"/>
</dbReference>
<evidence type="ECO:0000313" key="2">
    <source>
        <dbReference type="EMBL" id="SUQ13696.1"/>
    </source>
</evidence>
<keyword evidence="1" id="KW-0472">Membrane</keyword>
<keyword evidence="1" id="KW-1133">Transmembrane helix</keyword>
<dbReference type="AlphaFoldDB" id="A0A315ZZF4"/>
<gene>
    <name evidence="2" type="ORF">SAMN05216529_1047</name>
</gene>
<reference evidence="3" key="1">
    <citation type="submission" date="2017-07" db="EMBL/GenBank/DDBJ databases">
        <authorList>
            <person name="Varghese N."/>
            <person name="Submissions S."/>
        </authorList>
    </citation>
    <scope>NUCLEOTIDE SEQUENCE [LARGE SCALE GENOMIC DNA]</scope>
    <source>
        <strain evidence="3">NLAE-zl-C134</strain>
    </source>
</reference>
<dbReference type="SUPFAM" id="SSF103473">
    <property type="entry name" value="MFS general substrate transporter"/>
    <property type="match status" value="1"/>
</dbReference>
<name>A0A315ZZF4_9FIRM</name>
<protein>
    <submittedName>
        <fullName evidence="2">Uncharacterized protein</fullName>
    </submittedName>
</protein>
<evidence type="ECO:0000256" key="1">
    <source>
        <dbReference type="SAM" id="Phobius"/>
    </source>
</evidence>
<accession>A0A315ZZF4</accession>
<keyword evidence="1" id="KW-0812">Transmembrane</keyword>
<evidence type="ECO:0000313" key="3">
    <source>
        <dbReference type="Proteomes" id="UP000254051"/>
    </source>
</evidence>
<proteinExistence type="predicted"/>
<feature type="transmembrane region" description="Helical" evidence="1">
    <location>
        <begin position="55"/>
        <end position="77"/>
    </location>
</feature>
<dbReference type="InterPro" id="IPR036259">
    <property type="entry name" value="MFS_trans_sf"/>
</dbReference>
<sequence length="95" mass="10970">MANEVHAMKYVILFYAFVNIAMGIFAFFAVKDEKMILRADRGSFKGLAKVLKNPAVWIICLVSFCNHVFCLSIYYYIPYELCNGMDYDERGRSTC</sequence>
<dbReference type="EMBL" id="UHJJ01000004">
    <property type="protein sequence ID" value="SUQ13696.1"/>
    <property type="molecule type" value="Genomic_DNA"/>
</dbReference>
<dbReference type="Gene3D" id="1.20.1250.20">
    <property type="entry name" value="MFS general substrate transporter like domains"/>
    <property type="match status" value="1"/>
</dbReference>
<keyword evidence="3" id="KW-1185">Reference proteome</keyword>
<dbReference type="RefSeq" id="WP_242992304.1">
    <property type="nucleotide sequence ID" value="NZ_QGDS01000004.1"/>
</dbReference>
<organism evidence="2 3">
    <name type="scientific">Faecalicatena contorta</name>
    <dbReference type="NCBI Taxonomy" id="39482"/>
    <lineage>
        <taxon>Bacteria</taxon>
        <taxon>Bacillati</taxon>
        <taxon>Bacillota</taxon>
        <taxon>Clostridia</taxon>
        <taxon>Lachnospirales</taxon>
        <taxon>Lachnospiraceae</taxon>
        <taxon>Faecalicatena</taxon>
    </lineage>
</organism>